<reference evidence="14 15" key="1">
    <citation type="submission" date="2011-02" db="EMBL/GenBank/DDBJ databases">
        <title>The Genome Sequence of Sphaeroforma arctica JP610.</title>
        <authorList>
            <consortium name="The Broad Institute Genome Sequencing Platform"/>
            <person name="Russ C."/>
            <person name="Cuomo C."/>
            <person name="Young S.K."/>
            <person name="Zeng Q."/>
            <person name="Gargeya S."/>
            <person name="Alvarado L."/>
            <person name="Berlin A."/>
            <person name="Chapman S.B."/>
            <person name="Chen Z."/>
            <person name="Freedman E."/>
            <person name="Gellesch M."/>
            <person name="Goldberg J."/>
            <person name="Griggs A."/>
            <person name="Gujja S."/>
            <person name="Heilman E."/>
            <person name="Heiman D."/>
            <person name="Howarth C."/>
            <person name="Mehta T."/>
            <person name="Neiman D."/>
            <person name="Pearson M."/>
            <person name="Roberts A."/>
            <person name="Saif S."/>
            <person name="Shea T."/>
            <person name="Shenoy N."/>
            <person name="Sisk P."/>
            <person name="Stolte C."/>
            <person name="Sykes S."/>
            <person name="White J."/>
            <person name="Yandava C."/>
            <person name="Burger G."/>
            <person name="Gray M.W."/>
            <person name="Holland P.W.H."/>
            <person name="King N."/>
            <person name="Lang F.B.F."/>
            <person name="Roger A.J."/>
            <person name="Ruiz-Trillo I."/>
            <person name="Haas B."/>
            <person name="Nusbaum C."/>
            <person name="Birren B."/>
        </authorList>
    </citation>
    <scope>NUCLEOTIDE SEQUENCE [LARGE SCALE GENOMIC DNA]</scope>
    <source>
        <strain evidence="14 15">JP610</strain>
    </source>
</reference>
<feature type="domain" description="Indole-3-glycerol phosphate synthase" evidence="12">
    <location>
        <begin position="60"/>
        <end position="313"/>
    </location>
</feature>
<keyword evidence="5" id="KW-0028">Amino-acid biosynthesis</keyword>
<dbReference type="Pfam" id="PF00218">
    <property type="entry name" value="IGPS"/>
    <property type="match status" value="1"/>
</dbReference>
<dbReference type="InterPro" id="IPR011060">
    <property type="entry name" value="RibuloseP-bd_barrel"/>
</dbReference>
<evidence type="ECO:0000256" key="8">
    <source>
        <dbReference type="ARBA" id="ARBA00023141"/>
    </source>
</evidence>
<dbReference type="EMBL" id="KQ241638">
    <property type="protein sequence ID" value="KNC86736.1"/>
    <property type="molecule type" value="Genomic_DNA"/>
</dbReference>
<evidence type="ECO:0000256" key="6">
    <source>
        <dbReference type="ARBA" id="ARBA00022793"/>
    </source>
</evidence>
<dbReference type="HAMAP" id="MF_00135">
    <property type="entry name" value="PRAI"/>
    <property type="match status" value="1"/>
</dbReference>
<evidence type="ECO:0000313" key="14">
    <source>
        <dbReference type="EMBL" id="KNC86736.1"/>
    </source>
</evidence>
<keyword evidence="9" id="KW-0413">Isomerase</keyword>
<dbReference type="FunFam" id="3.20.20.70:FF:000024">
    <property type="entry name" value="Indole-3-glycerol phosphate synthase"/>
    <property type="match status" value="1"/>
</dbReference>
<evidence type="ECO:0000313" key="15">
    <source>
        <dbReference type="Proteomes" id="UP000054560"/>
    </source>
</evidence>
<dbReference type="GO" id="GO:0000162">
    <property type="term" value="P:L-tryptophan biosynthetic process"/>
    <property type="evidence" value="ECO:0007669"/>
    <property type="project" value="UniProtKB-UniPathway"/>
</dbReference>
<dbReference type="OrthoDB" id="524799at2759"/>
<evidence type="ECO:0000256" key="2">
    <source>
        <dbReference type="ARBA" id="ARBA00001633"/>
    </source>
</evidence>
<dbReference type="GO" id="GO:0004425">
    <property type="term" value="F:indole-3-glycerol-phosphate synthase activity"/>
    <property type="evidence" value="ECO:0007669"/>
    <property type="project" value="UniProtKB-EC"/>
</dbReference>
<keyword evidence="10" id="KW-0456">Lyase</keyword>
<dbReference type="CDD" id="cd00405">
    <property type="entry name" value="PRAI"/>
    <property type="match status" value="1"/>
</dbReference>
<evidence type="ECO:0000256" key="9">
    <source>
        <dbReference type="ARBA" id="ARBA00023235"/>
    </source>
</evidence>
<proteinExistence type="inferred from homology"/>
<dbReference type="Pfam" id="PF00697">
    <property type="entry name" value="PRAI"/>
    <property type="match status" value="1"/>
</dbReference>
<dbReference type="SUPFAM" id="SSF51366">
    <property type="entry name" value="Ribulose-phoshate binding barrel"/>
    <property type="match status" value="2"/>
</dbReference>
<dbReference type="STRING" id="667725.A0A0L0GCW8"/>
<keyword evidence="15" id="KW-1185">Reference proteome</keyword>
<keyword evidence="6" id="KW-0210">Decarboxylase</keyword>
<keyword evidence="7" id="KW-0822">Tryptophan biosynthesis</keyword>
<evidence type="ECO:0000256" key="5">
    <source>
        <dbReference type="ARBA" id="ARBA00022605"/>
    </source>
</evidence>
<dbReference type="Proteomes" id="UP000054560">
    <property type="component" value="Unassembled WGS sequence"/>
</dbReference>
<keyword evidence="11" id="KW-0511">Multifunctional enzyme</keyword>
<name>A0A0L0GCW8_9EUKA</name>
<dbReference type="InterPro" id="IPR045186">
    <property type="entry name" value="Indole-3-glycerol_P_synth"/>
</dbReference>
<dbReference type="CDD" id="cd00331">
    <property type="entry name" value="IGPS"/>
    <property type="match status" value="1"/>
</dbReference>
<evidence type="ECO:0000256" key="11">
    <source>
        <dbReference type="ARBA" id="ARBA00023268"/>
    </source>
</evidence>
<dbReference type="InterPro" id="IPR001240">
    <property type="entry name" value="PRAI_dom"/>
</dbReference>
<evidence type="ECO:0000259" key="12">
    <source>
        <dbReference type="Pfam" id="PF00218"/>
    </source>
</evidence>
<dbReference type="InterPro" id="IPR013785">
    <property type="entry name" value="Aldolase_TIM"/>
</dbReference>
<dbReference type="eggNOG" id="KOG4201">
    <property type="taxonomic scope" value="Eukaryota"/>
</dbReference>
<gene>
    <name evidence="14" type="ORF">SARC_01115</name>
</gene>
<comment type="catalytic activity">
    <reaction evidence="1">
        <text>N-(5-phospho-beta-D-ribosyl)anthranilate = 1-(2-carboxyphenylamino)-1-deoxy-D-ribulose 5-phosphate</text>
        <dbReference type="Rhea" id="RHEA:21540"/>
        <dbReference type="ChEBI" id="CHEBI:18277"/>
        <dbReference type="ChEBI" id="CHEBI:58613"/>
        <dbReference type="EC" id="5.3.1.24"/>
    </reaction>
</comment>
<dbReference type="PANTHER" id="PTHR22854:SF2">
    <property type="entry name" value="INDOLE-3-GLYCEROL-PHOSPHATE SYNTHASE"/>
    <property type="match status" value="1"/>
</dbReference>
<dbReference type="GeneID" id="25901619"/>
<organism evidence="14 15">
    <name type="scientific">Sphaeroforma arctica JP610</name>
    <dbReference type="NCBI Taxonomy" id="667725"/>
    <lineage>
        <taxon>Eukaryota</taxon>
        <taxon>Ichthyosporea</taxon>
        <taxon>Ichthyophonida</taxon>
        <taxon>Sphaeroforma</taxon>
    </lineage>
</organism>
<dbReference type="AlphaFoldDB" id="A0A0L0GCW8"/>
<dbReference type="Gene3D" id="3.20.20.70">
    <property type="entry name" value="Aldolase class I"/>
    <property type="match status" value="2"/>
</dbReference>
<dbReference type="InterPro" id="IPR013798">
    <property type="entry name" value="Indole-3-glycerol_P_synth_dom"/>
</dbReference>
<evidence type="ECO:0000256" key="10">
    <source>
        <dbReference type="ARBA" id="ARBA00023239"/>
    </source>
</evidence>
<comment type="pathway">
    <text evidence="4">Amino-acid biosynthesis; L-tryptophan biosynthesis; L-tryptophan from chorismate: step 4/5.</text>
</comment>
<keyword evidence="8" id="KW-0057">Aromatic amino acid biosynthesis</keyword>
<comment type="pathway">
    <text evidence="3">Amino-acid biosynthesis; L-tryptophan biosynthesis; L-tryptophan from chorismate: step 3/5.</text>
</comment>
<evidence type="ECO:0000256" key="1">
    <source>
        <dbReference type="ARBA" id="ARBA00001164"/>
    </source>
</evidence>
<evidence type="ECO:0000256" key="7">
    <source>
        <dbReference type="ARBA" id="ARBA00022822"/>
    </source>
</evidence>
<accession>A0A0L0GCW8</accession>
<dbReference type="UniPathway" id="UPA00035">
    <property type="reaction ID" value="UER00042"/>
</dbReference>
<dbReference type="PANTHER" id="PTHR22854">
    <property type="entry name" value="TRYPTOPHAN BIOSYNTHESIS PROTEIN"/>
    <property type="match status" value="1"/>
</dbReference>
<protein>
    <submittedName>
        <fullName evidence="14">Uncharacterized protein</fullName>
    </submittedName>
</protein>
<dbReference type="eggNOG" id="KOG4202">
    <property type="taxonomic scope" value="Eukaryota"/>
</dbReference>
<evidence type="ECO:0000256" key="3">
    <source>
        <dbReference type="ARBA" id="ARBA00004664"/>
    </source>
</evidence>
<sequence length="539" mass="58182">MATENILNKIYATRKEHPARAQETATAEFVQALIVNPATQTASDAPIHHQKFPNHEDLARTRETVSESFLQALIDNPATSFSCVNFADRLRKGRATRKMACVAEVKRASPSKGDFAPNADAAAQAYRYASGGADGISVLTEPRHFKGQLADLRAVRAMLEDTMTSDTRPCVLRKDFIFDPFQLLEARAYGADSVLLIVKMLSDTLLRSLLEDARKLGMEPLVEVNNTEEMQRALAVGAVVIGVNNRNLTDFQVDLNTTSSLLAMVPENVILMALSGITCRADVALYEAQGVHAILVGESLMRAPDTRVFMRELLSVMASAEEPVEMPTTHRRTRVKVCGLSTVEAALTAATAGADLCGLIFAEKSPRCVTMATARTIVHEVKLSMGHVPGSMACCDDVGSNNGISARTQTRLEILLNTRRPLFVGVFQDQPVDFVNEMVRECQLDLVQLHGSEDNAYANQIVAPCIRVVHVGPDDSRDDVIASITSSSTCQNVALTLLDTKVTGSSMSGGAGVTFDWTLAAAAGKAGFEVMYVSTSGTN</sequence>
<evidence type="ECO:0000256" key="4">
    <source>
        <dbReference type="ARBA" id="ARBA00004696"/>
    </source>
</evidence>
<feature type="domain" description="N-(5'phosphoribosyl) anthranilate isomerase (PRAI)" evidence="13">
    <location>
        <begin position="411"/>
        <end position="521"/>
    </location>
</feature>
<dbReference type="RefSeq" id="XP_014160638.1">
    <property type="nucleotide sequence ID" value="XM_014305163.1"/>
</dbReference>
<dbReference type="GO" id="GO:0004640">
    <property type="term" value="F:phosphoribosylanthranilate isomerase activity"/>
    <property type="evidence" value="ECO:0007669"/>
    <property type="project" value="UniProtKB-EC"/>
</dbReference>
<comment type="catalytic activity">
    <reaction evidence="2">
        <text>1-(2-carboxyphenylamino)-1-deoxy-D-ribulose 5-phosphate + H(+) = (1S,2R)-1-C-(indol-3-yl)glycerol 3-phosphate + CO2 + H2O</text>
        <dbReference type="Rhea" id="RHEA:23476"/>
        <dbReference type="ChEBI" id="CHEBI:15377"/>
        <dbReference type="ChEBI" id="CHEBI:15378"/>
        <dbReference type="ChEBI" id="CHEBI:16526"/>
        <dbReference type="ChEBI" id="CHEBI:58613"/>
        <dbReference type="ChEBI" id="CHEBI:58866"/>
        <dbReference type="EC" id="4.1.1.48"/>
    </reaction>
</comment>
<evidence type="ECO:0000259" key="13">
    <source>
        <dbReference type="Pfam" id="PF00697"/>
    </source>
</evidence>